<dbReference type="GO" id="GO:1990052">
    <property type="term" value="P:ER to chloroplast lipid transport"/>
    <property type="evidence" value="ECO:0007669"/>
    <property type="project" value="InterPro"/>
</dbReference>
<dbReference type="InterPro" id="IPR044160">
    <property type="entry name" value="TGD4-like"/>
</dbReference>
<sequence>MKKIEENCPVFFFWVTVKLKSFVIREFRTNQSTNQIMKKLRWVMDGGFWDVDVSTPVTLDGVARPVPGEVLPLGLTRGPRLSRPKQIDFFQRFMAMPFVPSFSNSLSLQRVLSLPLPSFARETWFSTLLGQFDVQKFVTSLRRNGLRQESDASSLQSIWRHLSDPNLYALNFSSEWLLTPEDTMLLSLEAHADDKTPRKKAVLHHKFPHHNLTLEATSPALFVDHLGNYWDVPFTWALDLASVASDSGTSCHFCINHTVGSPKQCEEHPMSSEPPSLLPGLCAKCAVSVKKNFDIWRSEAPKIKMVQPYDIFLSNPHISASATLGTVVTASLGDKSLRAHTKDESFGFRAKGANSAILADLFATASLSFQHGHFQKRFLDLTRFYTRLDIPLGLKFLVGASQVAFDLYNSKAPSIEAVQAICPTASLLIQQQIAGPFSFRVDAGVSLNLKKEWYFNVNDPVVAVEYALQVLGSAKALAWYSPKQREFMIELRFVET</sequence>
<dbReference type="PANTHER" id="PTHR34954:SF4">
    <property type="entry name" value="PROTEIN TRIGALACTOSYLDIACYLGLYCEROL 4, CHLOROPLASTIC"/>
    <property type="match status" value="1"/>
</dbReference>
<evidence type="ECO:0000313" key="1">
    <source>
        <dbReference type="Proteomes" id="UP000504604"/>
    </source>
</evidence>
<dbReference type="InterPro" id="IPR022244">
    <property type="entry name" value="DUF3769"/>
</dbReference>
<dbReference type="AlphaFoldDB" id="A0A8M8VG34"/>
<dbReference type="KEGG" id="sind:105178829"/>
<keyword evidence="1" id="KW-1185">Reference proteome</keyword>
<organism evidence="1 2">
    <name type="scientific">Sesamum indicum</name>
    <name type="common">Oriental sesame</name>
    <name type="synonym">Sesamum orientale</name>
    <dbReference type="NCBI Taxonomy" id="4182"/>
    <lineage>
        <taxon>Eukaryota</taxon>
        <taxon>Viridiplantae</taxon>
        <taxon>Streptophyta</taxon>
        <taxon>Embryophyta</taxon>
        <taxon>Tracheophyta</taxon>
        <taxon>Spermatophyta</taxon>
        <taxon>Magnoliopsida</taxon>
        <taxon>eudicotyledons</taxon>
        <taxon>Gunneridae</taxon>
        <taxon>Pentapetalae</taxon>
        <taxon>asterids</taxon>
        <taxon>lamiids</taxon>
        <taxon>Lamiales</taxon>
        <taxon>Pedaliaceae</taxon>
        <taxon>Sesamum</taxon>
    </lineage>
</organism>
<accession>A0A8M8VG34</accession>
<dbReference type="PANTHER" id="PTHR34954">
    <property type="entry name" value="EXPRESSED PROTEIN"/>
    <property type="match status" value="1"/>
</dbReference>
<reference evidence="2" key="2">
    <citation type="submission" date="2025-08" db="UniProtKB">
        <authorList>
            <consortium name="RefSeq"/>
        </authorList>
    </citation>
    <scope>IDENTIFICATION</scope>
</reference>
<dbReference type="Pfam" id="PF12600">
    <property type="entry name" value="DUF3769"/>
    <property type="match status" value="1"/>
</dbReference>
<gene>
    <name evidence="2" type="primary">LOC105178829</name>
</gene>
<proteinExistence type="predicted"/>
<dbReference type="GO" id="GO:0009941">
    <property type="term" value="C:chloroplast envelope"/>
    <property type="evidence" value="ECO:0007669"/>
    <property type="project" value="TreeGrafter"/>
</dbReference>
<dbReference type="GO" id="GO:0034196">
    <property type="term" value="P:acylglycerol transport"/>
    <property type="evidence" value="ECO:0007669"/>
    <property type="project" value="InterPro"/>
</dbReference>
<reference evidence="2" key="1">
    <citation type="journal article" date="2012" name="BMC Genomics">
        <title>Development and validation of genic-SSR markers in sesame by RNA-seq.</title>
        <authorList>
            <person name="Zhang H."/>
            <person name="Wei L."/>
            <person name="Miao H."/>
            <person name="Zhang T."/>
            <person name="Wang C."/>
        </authorList>
    </citation>
    <scope>NUCLEOTIDE SEQUENCE</scope>
</reference>
<protein>
    <submittedName>
        <fullName evidence="2">Protein TRIGALACTOSYLDIACYLGLYCEROL 4, chloroplastic</fullName>
    </submittedName>
</protein>
<dbReference type="Proteomes" id="UP000504604">
    <property type="component" value="Unplaced"/>
</dbReference>
<dbReference type="RefSeq" id="XP_020555111.1">
    <property type="nucleotide sequence ID" value="XM_020699452.1"/>
</dbReference>
<dbReference type="GO" id="GO:0070300">
    <property type="term" value="F:phosphatidic acid binding"/>
    <property type="evidence" value="ECO:0007669"/>
    <property type="project" value="InterPro"/>
</dbReference>
<evidence type="ECO:0000313" key="2">
    <source>
        <dbReference type="RefSeq" id="XP_020555111.1"/>
    </source>
</evidence>
<dbReference type="GeneID" id="105178829"/>
<name>A0A8M8VG34_SESIN</name>
<dbReference type="OrthoDB" id="512148at2759"/>